<name>A0A0A9X9Y4_LYGHE</name>
<reference evidence="2" key="2">
    <citation type="submission" date="2014-07" db="EMBL/GenBank/DDBJ databases">
        <authorList>
            <person name="Hull J."/>
        </authorList>
    </citation>
    <scope>NUCLEOTIDE SEQUENCE</scope>
</reference>
<organism evidence="2">
    <name type="scientific">Lygus hesperus</name>
    <name type="common">Western plant bug</name>
    <dbReference type="NCBI Taxonomy" id="30085"/>
    <lineage>
        <taxon>Eukaryota</taxon>
        <taxon>Metazoa</taxon>
        <taxon>Ecdysozoa</taxon>
        <taxon>Arthropoda</taxon>
        <taxon>Hexapoda</taxon>
        <taxon>Insecta</taxon>
        <taxon>Pterygota</taxon>
        <taxon>Neoptera</taxon>
        <taxon>Paraneoptera</taxon>
        <taxon>Hemiptera</taxon>
        <taxon>Heteroptera</taxon>
        <taxon>Panheteroptera</taxon>
        <taxon>Cimicomorpha</taxon>
        <taxon>Miridae</taxon>
        <taxon>Mirini</taxon>
        <taxon>Lygus</taxon>
    </lineage>
</organism>
<feature type="non-terminal residue" evidence="2">
    <location>
        <position position="1"/>
    </location>
</feature>
<evidence type="ECO:0000313" key="2">
    <source>
        <dbReference type="EMBL" id="JAG16456.1"/>
    </source>
</evidence>
<gene>
    <name evidence="2" type="primary">gcvP_1</name>
    <name evidence="2" type="ORF">CM83_104046</name>
</gene>
<reference evidence="2" key="1">
    <citation type="journal article" date="2014" name="PLoS ONE">
        <title>Transcriptome-Based Identification of ABC Transporters in the Western Tarnished Plant Bug Lygus hesperus.</title>
        <authorList>
            <person name="Hull J.J."/>
            <person name="Chaney K."/>
            <person name="Geib S.M."/>
            <person name="Fabrick J.A."/>
            <person name="Brent C.S."/>
            <person name="Walsh D."/>
            <person name="Lavine L.C."/>
        </authorList>
    </citation>
    <scope>NUCLEOTIDE SEQUENCE</scope>
</reference>
<sequence length="218" mass="22781">TTPRNSVGLGTVEPVLKQASISPSLPTSTASKVSDTIVTVEPTETDTGSIVQLDIKLSTDVQASGHSTPPKVQADEQEATESLQPNVDLPVETFDESDVETVIIEPSDDTQAQVDGSEDVADLHTSSGGTASAIQQQNVATAATYDSEVAVVKSVEESVVDVSMDPIVNSDYKVHESRVGLHAEPSVDRDAAVHTTIPVESTVVQANSVDTGVVDTDE</sequence>
<proteinExistence type="predicted"/>
<evidence type="ECO:0000256" key="1">
    <source>
        <dbReference type="SAM" id="MobiDB-lite"/>
    </source>
</evidence>
<accession>A0A0A9X9Y4</accession>
<protein>
    <submittedName>
        <fullName evidence="2">Glycine dehydrogenase [decarboxylating]</fullName>
    </submittedName>
</protein>
<dbReference type="EMBL" id="GBHO01027148">
    <property type="protein sequence ID" value="JAG16456.1"/>
    <property type="molecule type" value="Transcribed_RNA"/>
</dbReference>
<feature type="region of interest" description="Disordered" evidence="1">
    <location>
        <begin position="109"/>
        <end position="129"/>
    </location>
</feature>
<feature type="region of interest" description="Disordered" evidence="1">
    <location>
        <begin position="61"/>
        <end position="83"/>
    </location>
</feature>
<feature type="non-terminal residue" evidence="2">
    <location>
        <position position="218"/>
    </location>
</feature>
<dbReference type="AlphaFoldDB" id="A0A0A9X9Y4"/>